<dbReference type="STRING" id="1295533.A0A1E3HQL4"/>
<keyword evidence="4" id="KW-0472">Membrane</keyword>
<evidence type="ECO:0000313" key="6">
    <source>
        <dbReference type="EMBL" id="ODN78624.1"/>
    </source>
</evidence>
<gene>
    <name evidence="6" type="ORF">L202_04220</name>
</gene>
<evidence type="ECO:0000313" key="7">
    <source>
        <dbReference type="Proteomes" id="UP000094065"/>
    </source>
</evidence>
<keyword evidence="4" id="KW-0812">Transmembrane</keyword>
<feature type="compositionally biased region" description="Polar residues" evidence="3">
    <location>
        <begin position="39"/>
        <end position="49"/>
    </location>
</feature>
<evidence type="ECO:0000256" key="3">
    <source>
        <dbReference type="SAM" id="MobiDB-lite"/>
    </source>
</evidence>
<feature type="transmembrane region" description="Helical" evidence="4">
    <location>
        <begin position="93"/>
        <end position="112"/>
    </location>
</feature>
<dbReference type="Gene3D" id="3.40.50.970">
    <property type="match status" value="1"/>
</dbReference>
<dbReference type="CDD" id="cd02000">
    <property type="entry name" value="TPP_E1_PDC_ADC_BCADC"/>
    <property type="match status" value="1"/>
</dbReference>
<evidence type="ECO:0000256" key="4">
    <source>
        <dbReference type="SAM" id="Phobius"/>
    </source>
</evidence>
<dbReference type="GO" id="GO:0009083">
    <property type="term" value="P:branched-chain amino acid catabolic process"/>
    <property type="evidence" value="ECO:0007669"/>
    <property type="project" value="TreeGrafter"/>
</dbReference>
<feature type="compositionally biased region" description="Pro residues" evidence="3">
    <location>
        <begin position="130"/>
        <end position="140"/>
    </location>
</feature>
<dbReference type="PANTHER" id="PTHR43380">
    <property type="entry name" value="2-OXOISOVALERATE DEHYDROGENASE SUBUNIT ALPHA, MITOCHONDRIAL"/>
    <property type="match status" value="1"/>
</dbReference>
<keyword evidence="2" id="KW-0786">Thiamine pyrophosphate</keyword>
<dbReference type="InterPro" id="IPR029061">
    <property type="entry name" value="THDP-binding"/>
</dbReference>
<reference evidence="6 7" key="1">
    <citation type="submission" date="2016-06" db="EMBL/GenBank/DDBJ databases">
        <title>Evolution of pathogenesis and genome organization in the Tremellales.</title>
        <authorList>
            <person name="Cuomo C."/>
            <person name="Litvintseva A."/>
            <person name="Heitman J."/>
            <person name="Chen Y."/>
            <person name="Sun S."/>
            <person name="Springer D."/>
            <person name="Dromer F."/>
            <person name="Young S."/>
            <person name="Zeng Q."/>
            <person name="Chapman S."/>
            <person name="Gujja S."/>
            <person name="Saif S."/>
            <person name="Birren B."/>
        </authorList>
    </citation>
    <scope>NUCLEOTIDE SEQUENCE [LARGE SCALE GENOMIC DNA]</scope>
    <source>
        <strain evidence="6 7">CBS 6039</strain>
    </source>
</reference>
<accession>A0A1E3HQL4</accession>
<comment type="similarity">
    <text evidence="2">Belongs to the BCKDHA family.</text>
</comment>
<keyword evidence="1 2" id="KW-0560">Oxidoreductase</keyword>
<comment type="cofactor">
    <cofactor evidence="2">
        <name>thiamine diphosphate</name>
        <dbReference type="ChEBI" id="CHEBI:58937"/>
    </cofactor>
</comment>
<dbReference type="EMBL" id="AWGJ01000006">
    <property type="protein sequence ID" value="ODN78624.1"/>
    <property type="molecule type" value="Genomic_DNA"/>
</dbReference>
<dbReference type="PANTHER" id="PTHR43380:SF1">
    <property type="entry name" value="2-OXOISOVALERATE DEHYDROGENASE SUBUNIT ALPHA, MITOCHONDRIAL"/>
    <property type="match status" value="1"/>
</dbReference>
<evidence type="ECO:0000256" key="1">
    <source>
        <dbReference type="ARBA" id="ARBA00023002"/>
    </source>
</evidence>
<dbReference type="RefSeq" id="XP_018993670.1">
    <property type="nucleotide sequence ID" value="XM_019138234.1"/>
</dbReference>
<comment type="caution">
    <text evidence="6">The sequence shown here is derived from an EMBL/GenBank/DDBJ whole genome shotgun (WGS) entry which is preliminary data.</text>
</comment>
<dbReference type="SUPFAM" id="SSF52518">
    <property type="entry name" value="Thiamin diphosphate-binding fold (THDP-binding)"/>
    <property type="match status" value="1"/>
</dbReference>
<dbReference type="Proteomes" id="UP000094065">
    <property type="component" value="Unassembled WGS sequence"/>
</dbReference>
<feature type="region of interest" description="Disordered" evidence="3">
    <location>
        <begin position="116"/>
        <end position="174"/>
    </location>
</feature>
<keyword evidence="7" id="KW-1185">Reference proteome</keyword>
<feature type="domain" description="Dehydrogenase E1 component" evidence="5">
    <location>
        <begin position="224"/>
        <end position="526"/>
    </location>
</feature>
<feature type="region of interest" description="Disordered" evidence="3">
    <location>
        <begin position="1"/>
        <end position="76"/>
    </location>
</feature>
<proteinExistence type="inferred from homology"/>
<dbReference type="AlphaFoldDB" id="A0A1E3HQL4"/>
<name>A0A1E3HQL4_9TREE</name>
<dbReference type="FunFam" id="3.40.50.970:FF:000055">
    <property type="entry name" value="2-oxoisovalerate dehydrogenase subunit alpha"/>
    <property type="match status" value="1"/>
</dbReference>
<dbReference type="GO" id="GO:0003863">
    <property type="term" value="F:branched-chain 2-oxo acid dehydrogenase activity"/>
    <property type="evidence" value="ECO:0007669"/>
    <property type="project" value="UniProtKB-EC"/>
</dbReference>
<feature type="compositionally biased region" description="Pro residues" evidence="3">
    <location>
        <begin position="23"/>
        <end position="34"/>
    </location>
</feature>
<sequence length="589" mass="64290">MSSVTFAASPPPRTPTRSAFPKPRLPPTPVPPAQLTPTSMSDTPISFDQGQVPCRRAGEESVEGASAGRAPADIYDPERQPLIQPRELGRRRVAYPVLVGILVVVATGFITGPPPDLPPLHSTTSTSAPLPLPTPLPTFTPPSEGAEGRPLYVPGTQAERQAKAGRMSRPLRRGTHESWWSAEQGWFNAVAKTIPTFRVLDEEGHIVKNGAESQITKEEALSMYRTMTLIPIVDNVLYQSQRQGRISFYMQCAGEEAAIVGSAAALRAGDEIFGQYRESAALLHRGFTLNSLMAQCFGNVEDKGTKGRMMPVHYSAPELGFHTITSPLATQMPQAAGAAYMLKSDDERQGDCAICYFGDGAASEGDFHAALGMNSVLGGPCIWFCRNNGFAISTPIVDQYAGDGIASRGPAYGLDTIRVDGNDALAVLTAVKEARKRAVEGKKGVLVEAMTYRVGHHSTSDDSSMYREKDEVREWNDQDNPIHRMRAYLVSQNWWTEAEEAALLKAHKTDVLKSFSRAEKLPKPKLSEMFSDVWGMPEGEQVPAIITEQKAELGRLLKKYGQVWEPWKKELSKFVEQGEDVMDCGGPGS</sequence>
<dbReference type="EC" id="1.2.4.4" evidence="2"/>
<dbReference type="Pfam" id="PF00676">
    <property type="entry name" value="E1_dh"/>
    <property type="match status" value="1"/>
</dbReference>
<feature type="compositionally biased region" description="Low complexity" evidence="3">
    <location>
        <begin position="119"/>
        <end position="129"/>
    </location>
</feature>
<comment type="catalytic activity">
    <reaction evidence="2">
        <text>N(6)-[(R)-lipoyl]-L-lysyl-[protein] + 3-methyl-2-oxobutanoate + H(+) = N(6)-[(R)-S(8)-2-methylpropanoyldihydrolipoyl]-L-lysyl-[protein] + CO2</text>
        <dbReference type="Rhea" id="RHEA:13457"/>
        <dbReference type="Rhea" id="RHEA-COMP:10474"/>
        <dbReference type="Rhea" id="RHEA-COMP:10497"/>
        <dbReference type="ChEBI" id="CHEBI:11851"/>
        <dbReference type="ChEBI" id="CHEBI:15378"/>
        <dbReference type="ChEBI" id="CHEBI:16526"/>
        <dbReference type="ChEBI" id="CHEBI:83099"/>
        <dbReference type="ChEBI" id="CHEBI:83142"/>
        <dbReference type="EC" id="1.2.4.4"/>
    </reaction>
</comment>
<dbReference type="OrthoDB" id="3845at2759"/>
<organism evidence="6 7">
    <name type="scientific">Cryptococcus amylolentus CBS 6039</name>
    <dbReference type="NCBI Taxonomy" id="1295533"/>
    <lineage>
        <taxon>Eukaryota</taxon>
        <taxon>Fungi</taxon>
        <taxon>Dikarya</taxon>
        <taxon>Basidiomycota</taxon>
        <taxon>Agaricomycotina</taxon>
        <taxon>Tremellomycetes</taxon>
        <taxon>Tremellales</taxon>
        <taxon>Cryptococcaceae</taxon>
        <taxon>Cryptococcus</taxon>
    </lineage>
</organism>
<dbReference type="InterPro" id="IPR050771">
    <property type="entry name" value="Alpha-ketoacid_DH_E1_comp"/>
</dbReference>
<comment type="function">
    <text evidence="2">The branched-chain alpha-keto dehydrogenase complex catalyzes the overall conversion of alpha-keto acids to acyl-CoA and CO(2). It contains multiple copies of three enzymatic components: branched-chain alpha-keto acid decarboxylase (E1), lipoamide acyltransferase (E2) and lipoamide dehydrogenase (E3).</text>
</comment>
<dbReference type="GeneID" id="30155529"/>
<evidence type="ECO:0000259" key="5">
    <source>
        <dbReference type="Pfam" id="PF00676"/>
    </source>
</evidence>
<dbReference type="InterPro" id="IPR001017">
    <property type="entry name" value="DH_E1"/>
</dbReference>
<evidence type="ECO:0000256" key="2">
    <source>
        <dbReference type="RuleBase" id="RU365014"/>
    </source>
</evidence>
<protein>
    <recommendedName>
        <fullName evidence="2">2-oxoisovalerate dehydrogenase subunit alpha</fullName>
        <ecNumber evidence="2">1.2.4.4</ecNumber>
    </recommendedName>
    <alternativeName>
        <fullName evidence="2">Branched-chain alpha-keto acid dehydrogenase E1 component alpha chain</fullName>
    </alternativeName>
</protein>
<keyword evidence="4" id="KW-1133">Transmembrane helix</keyword>